<name>A0ABS8TDF2_DATST</name>
<proteinExistence type="predicted"/>
<accession>A0ABS8TDF2</accession>
<evidence type="ECO:0000313" key="1">
    <source>
        <dbReference type="EMBL" id="MCD7469499.1"/>
    </source>
</evidence>
<comment type="caution">
    <text evidence="1">The sequence shown here is derived from an EMBL/GenBank/DDBJ whole genome shotgun (WGS) entry which is preliminary data.</text>
</comment>
<gene>
    <name evidence="1" type="ORF">HAX54_008597</name>
</gene>
<evidence type="ECO:0000313" key="2">
    <source>
        <dbReference type="Proteomes" id="UP000823775"/>
    </source>
</evidence>
<reference evidence="1 2" key="1">
    <citation type="journal article" date="2021" name="BMC Genomics">
        <title>Datura genome reveals duplications of psychoactive alkaloid biosynthetic genes and high mutation rate following tissue culture.</title>
        <authorList>
            <person name="Rajewski A."/>
            <person name="Carter-House D."/>
            <person name="Stajich J."/>
            <person name="Litt A."/>
        </authorList>
    </citation>
    <scope>NUCLEOTIDE SEQUENCE [LARGE SCALE GENOMIC DNA]</scope>
    <source>
        <strain evidence="1">AR-01</strain>
    </source>
</reference>
<organism evidence="1 2">
    <name type="scientific">Datura stramonium</name>
    <name type="common">Jimsonweed</name>
    <name type="synonym">Common thornapple</name>
    <dbReference type="NCBI Taxonomy" id="4076"/>
    <lineage>
        <taxon>Eukaryota</taxon>
        <taxon>Viridiplantae</taxon>
        <taxon>Streptophyta</taxon>
        <taxon>Embryophyta</taxon>
        <taxon>Tracheophyta</taxon>
        <taxon>Spermatophyta</taxon>
        <taxon>Magnoliopsida</taxon>
        <taxon>eudicotyledons</taxon>
        <taxon>Gunneridae</taxon>
        <taxon>Pentapetalae</taxon>
        <taxon>asterids</taxon>
        <taxon>lamiids</taxon>
        <taxon>Solanales</taxon>
        <taxon>Solanaceae</taxon>
        <taxon>Solanoideae</taxon>
        <taxon>Datureae</taxon>
        <taxon>Datura</taxon>
    </lineage>
</organism>
<dbReference type="EMBL" id="JACEIK010001450">
    <property type="protein sequence ID" value="MCD7469499.1"/>
    <property type="molecule type" value="Genomic_DNA"/>
</dbReference>
<feature type="non-terminal residue" evidence="1">
    <location>
        <position position="1"/>
    </location>
</feature>
<sequence>LVLGPGIKTFVFSVSTPGSDLTFFGVLHQPFKSTKIPETKLEESLNNGLKDGSIFSEDIPLIKEQALTRQNRILQYGTKDGPSLQNMVRRSMDDKLLDRRQIVKYGAKDGWSFKGNVRPSKGWSIPAHLAPSSLNYFGLSGT</sequence>
<protein>
    <submittedName>
        <fullName evidence="1">Uncharacterized protein</fullName>
    </submittedName>
</protein>
<dbReference type="Proteomes" id="UP000823775">
    <property type="component" value="Unassembled WGS sequence"/>
</dbReference>
<keyword evidence="2" id="KW-1185">Reference proteome</keyword>